<reference evidence="1 2" key="1">
    <citation type="submission" date="2020-02" db="EMBL/GenBank/DDBJ databases">
        <title>Flavobacterium sp. genome.</title>
        <authorList>
            <person name="Jung H.S."/>
            <person name="Baek J.H."/>
            <person name="Jeon C.O."/>
        </authorList>
    </citation>
    <scope>NUCLEOTIDE SEQUENCE [LARGE SCALE GENOMIC DNA]</scope>
    <source>
        <strain evidence="1 2">SE-s27</strain>
    </source>
</reference>
<keyword evidence="2" id="KW-1185">Reference proteome</keyword>
<sequence>MKHLNKSLFLVVLSLIIFSCEQNDNQDLKNQTVNLKFETATLNSKNNAKQSSITEIETEIEFVDGLPKLTSNELVEIPVVNSENNETTYAYVLKTEYEQWQSSQNKNNVQQKSGGCDFSIKSGYGFTGRCFEYGHFYTGNNCVTIFVACNINCIGFDDVCPDWNEAFA</sequence>
<proteinExistence type="predicted"/>
<evidence type="ECO:0000313" key="2">
    <source>
        <dbReference type="Proteomes" id="UP000767947"/>
    </source>
</evidence>
<dbReference type="EMBL" id="JAAMPT010000206">
    <property type="protein sequence ID" value="NMH25274.1"/>
    <property type="molecule type" value="Genomic_DNA"/>
</dbReference>
<dbReference type="PROSITE" id="PS51257">
    <property type="entry name" value="PROKAR_LIPOPROTEIN"/>
    <property type="match status" value="1"/>
</dbReference>
<protein>
    <recommendedName>
        <fullName evidence="3">Lipoprotein</fullName>
    </recommendedName>
</protein>
<name>A0ABX1QVQ8_9FLAO</name>
<accession>A0ABX1QVQ8</accession>
<evidence type="ECO:0008006" key="3">
    <source>
        <dbReference type="Google" id="ProtNLM"/>
    </source>
</evidence>
<comment type="caution">
    <text evidence="1">The sequence shown here is derived from an EMBL/GenBank/DDBJ whole genome shotgun (WGS) entry which is preliminary data.</text>
</comment>
<evidence type="ECO:0000313" key="1">
    <source>
        <dbReference type="EMBL" id="NMH25274.1"/>
    </source>
</evidence>
<dbReference type="Proteomes" id="UP000767947">
    <property type="component" value="Unassembled WGS sequence"/>
</dbReference>
<gene>
    <name evidence="1" type="ORF">G6042_08335</name>
</gene>
<organism evidence="1 2">
    <name type="scientific">Flavobacterium solisilvae</name>
    <dbReference type="NCBI Taxonomy" id="1852019"/>
    <lineage>
        <taxon>Bacteria</taxon>
        <taxon>Pseudomonadati</taxon>
        <taxon>Bacteroidota</taxon>
        <taxon>Flavobacteriia</taxon>
        <taxon>Flavobacteriales</taxon>
        <taxon>Flavobacteriaceae</taxon>
        <taxon>Flavobacterium</taxon>
    </lineage>
</organism>
<dbReference type="RefSeq" id="WP_169523847.1">
    <property type="nucleotide sequence ID" value="NZ_JAAMPT010000206.1"/>
</dbReference>